<dbReference type="InterPro" id="IPR013783">
    <property type="entry name" value="Ig-like_fold"/>
</dbReference>
<dbReference type="GO" id="GO:0007157">
    <property type="term" value="P:heterophilic cell-cell adhesion via plasma membrane cell adhesion molecules"/>
    <property type="evidence" value="ECO:0007669"/>
    <property type="project" value="TreeGrafter"/>
</dbReference>
<dbReference type="Gene3D" id="2.60.40.10">
    <property type="entry name" value="Immunoglobulins"/>
    <property type="match status" value="1"/>
</dbReference>
<dbReference type="InterPro" id="IPR007110">
    <property type="entry name" value="Ig-like_dom"/>
</dbReference>
<evidence type="ECO:0000313" key="8">
    <source>
        <dbReference type="Ensembl" id="ENSOKIP00005001084.1"/>
    </source>
</evidence>
<evidence type="ECO:0000256" key="1">
    <source>
        <dbReference type="ARBA" id="ARBA00004370"/>
    </source>
</evidence>
<keyword evidence="6" id="KW-0325">Glycoprotein</keyword>
<keyword evidence="9" id="KW-1185">Reference proteome</keyword>
<name>A0A8C7C9D4_ONCKI</name>
<dbReference type="PANTHER" id="PTHR23277:SF108">
    <property type="entry name" value="FASCICLIN-3"/>
    <property type="match status" value="1"/>
</dbReference>
<dbReference type="SMART" id="SM00409">
    <property type="entry name" value="IG"/>
    <property type="match status" value="1"/>
</dbReference>
<proteinExistence type="predicted"/>
<feature type="domain" description="Ig-like" evidence="7">
    <location>
        <begin position="7"/>
        <end position="115"/>
    </location>
</feature>
<dbReference type="GeneTree" id="ENSGT01130000278824"/>
<evidence type="ECO:0000256" key="6">
    <source>
        <dbReference type="ARBA" id="ARBA00023180"/>
    </source>
</evidence>
<dbReference type="SUPFAM" id="SSF48726">
    <property type="entry name" value="Immunoglobulin"/>
    <property type="match status" value="1"/>
</dbReference>
<reference evidence="8" key="2">
    <citation type="submission" date="2025-09" db="UniProtKB">
        <authorList>
            <consortium name="Ensembl"/>
        </authorList>
    </citation>
    <scope>IDENTIFICATION</scope>
</reference>
<dbReference type="AlphaFoldDB" id="A0A8C7C9D4"/>
<comment type="subcellular location">
    <subcellularLocation>
        <location evidence="1">Membrane</location>
    </subcellularLocation>
</comment>
<dbReference type="PROSITE" id="PS50835">
    <property type="entry name" value="IG_LIKE"/>
    <property type="match status" value="1"/>
</dbReference>
<evidence type="ECO:0000256" key="2">
    <source>
        <dbReference type="ARBA" id="ARBA00022729"/>
    </source>
</evidence>
<dbReference type="InterPro" id="IPR003599">
    <property type="entry name" value="Ig_sub"/>
</dbReference>
<reference evidence="8" key="1">
    <citation type="submission" date="2025-08" db="UniProtKB">
        <authorList>
            <consortium name="Ensembl"/>
        </authorList>
    </citation>
    <scope>IDENTIFICATION</scope>
</reference>
<dbReference type="PANTHER" id="PTHR23277">
    <property type="entry name" value="NECTIN-RELATED"/>
    <property type="match status" value="1"/>
</dbReference>
<protein>
    <recommendedName>
        <fullName evidence="7">Ig-like domain-containing protein</fullName>
    </recommendedName>
</protein>
<accession>A0A8C7C9D4</accession>
<dbReference type="GO" id="GO:0005912">
    <property type="term" value="C:adherens junction"/>
    <property type="evidence" value="ECO:0007669"/>
    <property type="project" value="TreeGrafter"/>
</dbReference>
<evidence type="ECO:0000256" key="4">
    <source>
        <dbReference type="ARBA" id="ARBA00023136"/>
    </source>
</evidence>
<keyword evidence="4" id="KW-0472">Membrane</keyword>
<dbReference type="GO" id="GO:0016020">
    <property type="term" value="C:membrane"/>
    <property type="evidence" value="ECO:0007669"/>
    <property type="project" value="UniProtKB-SubCell"/>
</dbReference>
<keyword evidence="3" id="KW-0677">Repeat</keyword>
<sequence length="133" mass="14568">VFFSQSPVVLEAQVSVEPQVTGYLGNDVTLRCKLLQGNLIQAEWQWDKSDTKTFTIAVFSPNLGQNISGRLKFAGASTGDSSITIKDVEMTDAGKYICLLTVFPSGSFERTTILTVLGEMSPTLQWQWGTSIL</sequence>
<dbReference type="InterPro" id="IPR036179">
    <property type="entry name" value="Ig-like_dom_sf"/>
</dbReference>
<keyword evidence="2" id="KW-0732">Signal</keyword>
<dbReference type="Pfam" id="PF07686">
    <property type="entry name" value="V-set"/>
    <property type="match status" value="1"/>
</dbReference>
<keyword evidence="5" id="KW-1015">Disulfide bond</keyword>
<evidence type="ECO:0000256" key="5">
    <source>
        <dbReference type="ARBA" id="ARBA00023157"/>
    </source>
</evidence>
<dbReference type="Ensembl" id="ENSOKIT00005001133.1">
    <property type="protein sequence ID" value="ENSOKIP00005001084.1"/>
    <property type="gene ID" value="ENSOKIG00005000540.1"/>
</dbReference>
<evidence type="ECO:0000259" key="7">
    <source>
        <dbReference type="PROSITE" id="PS50835"/>
    </source>
</evidence>
<dbReference type="InterPro" id="IPR051427">
    <property type="entry name" value="Nectin/Nectin-like"/>
</dbReference>
<dbReference type="GO" id="GO:0007156">
    <property type="term" value="P:homophilic cell adhesion via plasma membrane adhesion molecules"/>
    <property type="evidence" value="ECO:0007669"/>
    <property type="project" value="TreeGrafter"/>
</dbReference>
<evidence type="ECO:0000256" key="3">
    <source>
        <dbReference type="ARBA" id="ARBA00022737"/>
    </source>
</evidence>
<dbReference type="InterPro" id="IPR013106">
    <property type="entry name" value="Ig_V-set"/>
</dbReference>
<evidence type="ECO:0000313" key="9">
    <source>
        <dbReference type="Proteomes" id="UP000694557"/>
    </source>
</evidence>
<dbReference type="Proteomes" id="UP000694557">
    <property type="component" value="Unassembled WGS sequence"/>
</dbReference>
<organism evidence="8 9">
    <name type="scientific">Oncorhynchus kisutch</name>
    <name type="common">Coho salmon</name>
    <name type="synonym">Salmo kisutch</name>
    <dbReference type="NCBI Taxonomy" id="8019"/>
    <lineage>
        <taxon>Eukaryota</taxon>
        <taxon>Metazoa</taxon>
        <taxon>Chordata</taxon>
        <taxon>Craniata</taxon>
        <taxon>Vertebrata</taxon>
        <taxon>Euteleostomi</taxon>
        <taxon>Actinopterygii</taxon>
        <taxon>Neopterygii</taxon>
        <taxon>Teleostei</taxon>
        <taxon>Protacanthopterygii</taxon>
        <taxon>Salmoniformes</taxon>
        <taxon>Salmonidae</taxon>
        <taxon>Salmoninae</taxon>
        <taxon>Oncorhynchus</taxon>
    </lineage>
</organism>